<dbReference type="Pfam" id="PF08220">
    <property type="entry name" value="HTH_DeoR"/>
    <property type="match status" value="1"/>
</dbReference>
<evidence type="ECO:0000256" key="3">
    <source>
        <dbReference type="ARBA" id="ARBA00023163"/>
    </source>
</evidence>
<dbReference type="OrthoDB" id="9797223at2"/>
<dbReference type="PRINTS" id="PR00037">
    <property type="entry name" value="HTHLACR"/>
</dbReference>
<dbReference type="PROSITE" id="PS00894">
    <property type="entry name" value="HTH_DEOR_1"/>
    <property type="match status" value="1"/>
</dbReference>
<dbReference type="Pfam" id="PF00455">
    <property type="entry name" value="DeoRC"/>
    <property type="match status" value="1"/>
</dbReference>
<feature type="domain" description="HTH deoR-type" evidence="4">
    <location>
        <begin position="8"/>
        <end position="63"/>
    </location>
</feature>
<dbReference type="EMBL" id="QGQD01000043">
    <property type="protein sequence ID" value="TLD01087.1"/>
    <property type="molecule type" value="Genomic_DNA"/>
</dbReference>
<dbReference type="SUPFAM" id="SSF100950">
    <property type="entry name" value="NagB/RpiA/CoA transferase-like"/>
    <property type="match status" value="1"/>
</dbReference>
<evidence type="ECO:0000259" key="4">
    <source>
        <dbReference type="PROSITE" id="PS51000"/>
    </source>
</evidence>
<keyword evidence="1" id="KW-0805">Transcription regulation</keyword>
<sequence length="260" mass="29205">MKRSRALVDNRRKKLLEALKSNGSVKVGDLAEEFQVSPLTIRRDLQYLEDHKKLERFYGGATVSGEDDEIVTQEDEIKMYRKKIAQYAASLVEDGDTIFINTSSTALQMIKYIRDKRVTVITNNGKAIFMEHSSKVSVILSGGELREIKEAMVGEFATNNISKVTAKKSFLGCSGLSVESGMTTEILSEVNINELMLNRVTGTSYILADYSKLGRNSSFVSCPTERIINIITDEKAPQNILDGFQENNINIFQVRRDMEL</sequence>
<evidence type="ECO:0000313" key="6">
    <source>
        <dbReference type="Proteomes" id="UP000306509"/>
    </source>
</evidence>
<dbReference type="Gene3D" id="1.10.10.10">
    <property type="entry name" value="Winged helix-like DNA-binding domain superfamily/Winged helix DNA-binding domain"/>
    <property type="match status" value="1"/>
</dbReference>
<accession>A0A4U8Q895</accession>
<keyword evidence="2" id="KW-0238">DNA-binding</keyword>
<dbReference type="InterPro" id="IPR018356">
    <property type="entry name" value="Tscrpt_reg_HTH_DeoR_CS"/>
</dbReference>
<proteinExistence type="predicted"/>
<dbReference type="Gene3D" id="3.40.50.1360">
    <property type="match status" value="1"/>
</dbReference>
<evidence type="ECO:0000313" key="5">
    <source>
        <dbReference type="EMBL" id="TLD01087.1"/>
    </source>
</evidence>
<dbReference type="SMART" id="SM00420">
    <property type="entry name" value="HTH_DEOR"/>
    <property type="match status" value="1"/>
</dbReference>
<dbReference type="STRING" id="180332.GCA_000797495_04814"/>
<dbReference type="AlphaFoldDB" id="A0A4U8Q895"/>
<name>A0A4U8Q895_9FIRM</name>
<dbReference type="SUPFAM" id="SSF46785">
    <property type="entry name" value="Winged helix' DNA-binding domain"/>
    <property type="match status" value="1"/>
</dbReference>
<dbReference type="InterPro" id="IPR036388">
    <property type="entry name" value="WH-like_DNA-bd_sf"/>
</dbReference>
<protein>
    <submittedName>
        <fullName evidence="5">Glucitol operon repressor</fullName>
    </submittedName>
</protein>
<dbReference type="RefSeq" id="WP_027296003.1">
    <property type="nucleotide sequence ID" value="NZ_CABMJZ010000020.1"/>
</dbReference>
<dbReference type="InterPro" id="IPR001034">
    <property type="entry name" value="DeoR_HTH"/>
</dbReference>
<reference evidence="5 6" key="1">
    <citation type="journal article" date="2019" name="Anaerobe">
        <title>Detection of Robinsoniella peoriensis in multiple bone samples of a trauma patient.</title>
        <authorList>
            <person name="Schrottner P."/>
            <person name="Hartwich K."/>
            <person name="Bunk B."/>
            <person name="Schober I."/>
            <person name="Helbig S."/>
            <person name="Rudolph W.W."/>
            <person name="Gunzer F."/>
        </authorList>
    </citation>
    <scope>NUCLEOTIDE SEQUENCE [LARGE SCALE GENOMIC DNA]</scope>
    <source>
        <strain evidence="5 6">DSM 106044</strain>
    </source>
</reference>
<dbReference type="InterPro" id="IPR037171">
    <property type="entry name" value="NagB/RpiA_transferase-like"/>
</dbReference>
<dbReference type="InterPro" id="IPR050313">
    <property type="entry name" value="Carb_Metab_HTH_regulators"/>
</dbReference>
<dbReference type="GO" id="GO:0003700">
    <property type="term" value="F:DNA-binding transcription factor activity"/>
    <property type="evidence" value="ECO:0007669"/>
    <property type="project" value="InterPro"/>
</dbReference>
<keyword evidence="6" id="KW-1185">Reference proteome</keyword>
<dbReference type="PANTHER" id="PTHR30363:SF44">
    <property type="entry name" value="AGA OPERON TRANSCRIPTIONAL REPRESSOR-RELATED"/>
    <property type="match status" value="1"/>
</dbReference>
<organism evidence="5 6">
    <name type="scientific">Robinsoniella peoriensis</name>
    <dbReference type="NCBI Taxonomy" id="180332"/>
    <lineage>
        <taxon>Bacteria</taxon>
        <taxon>Bacillati</taxon>
        <taxon>Bacillota</taxon>
        <taxon>Clostridia</taxon>
        <taxon>Lachnospirales</taxon>
        <taxon>Lachnospiraceae</taxon>
        <taxon>Robinsoniella</taxon>
    </lineage>
</organism>
<dbReference type="Proteomes" id="UP000306509">
    <property type="component" value="Unassembled WGS sequence"/>
</dbReference>
<dbReference type="PROSITE" id="PS51000">
    <property type="entry name" value="HTH_DEOR_2"/>
    <property type="match status" value="1"/>
</dbReference>
<dbReference type="InterPro" id="IPR014036">
    <property type="entry name" value="DeoR-like_C"/>
</dbReference>
<dbReference type="InterPro" id="IPR036390">
    <property type="entry name" value="WH_DNA-bd_sf"/>
</dbReference>
<dbReference type="PANTHER" id="PTHR30363">
    <property type="entry name" value="HTH-TYPE TRANSCRIPTIONAL REGULATOR SRLR-RELATED"/>
    <property type="match status" value="1"/>
</dbReference>
<dbReference type="SMART" id="SM01134">
    <property type="entry name" value="DeoRC"/>
    <property type="match status" value="1"/>
</dbReference>
<gene>
    <name evidence="5" type="primary">srlR_1</name>
    <name evidence="5" type="ORF">DSM106044_01877</name>
</gene>
<dbReference type="GO" id="GO:0003677">
    <property type="term" value="F:DNA binding"/>
    <property type="evidence" value="ECO:0007669"/>
    <property type="project" value="UniProtKB-KW"/>
</dbReference>
<comment type="caution">
    <text evidence="5">The sequence shown here is derived from an EMBL/GenBank/DDBJ whole genome shotgun (WGS) entry which is preliminary data.</text>
</comment>
<keyword evidence="3" id="KW-0804">Transcription</keyword>
<evidence type="ECO:0000256" key="2">
    <source>
        <dbReference type="ARBA" id="ARBA00023125"/>
    </source>
</evidence>
<evidence type="ECO:0000256" key="1">
    <source>
        <dbReference type="ARBA" id="ARBA00023015"/>
    </source>
</evidence>